<comment type="caution">
    <text evidence="6">The sequence shown here is derived from an EMBL/GenBank/DDBJ whole genome shotgun (WGS) entry which is preliminary data.</text>
</comment>
<evidence type="ECO:0000313" key="6">
    <source>
        <dbReference type="EMBL" id="MCT8332002.1"/>
    </source>
</evidence>
<accession>A0ABT2NSS6</accession>
<dbReference type="InterPro" id="IPR002104">
    <property type="entry name" value="Integrase_catalytic"/>
</dbReference>
<dbReference type="PANTHER" id="PTHR30349">
    <property type="entry name" value="PHAGE INTEGRASE-RELATED"/>
    <property type="match status" value="1"/>
</dbReference>
<keyword evidence="3" id="KW-0238">DNA-binding</keyword>
<feature type="domain" description="Tyr recombinase" evidence="5">
    <location>
        <begin position="104"/>
        <end position="305"/>
    </location>
</feature>
<evidence type="ECO:0000256" key="4">
    <source>
        <dbReference type="ARBA" id="ARBA00023172"/>
    </source>
</evidence>
<evidence type="ECO:0000313" key="7">
    <source>
        <dbReference type="Proteomes" id="UP001205601"/>
    </source>
</evidence>
<dbReference type="PANTHER" id="PTHR30349:SF41">
    <property type="entry name" value="INTEGRASE_RECOMBINASE PROTEIN MJ0367-RELATED"/>
    <property type="match status" value="1"/>
</dbReference>
<dbReference type="Proteomes" id="UP001205601">
    <property type="component" value="Unassembled WGS sequence"/>
</dbReference>
<dbReference type="RefSeq" id="WP_261497865.1">
    <property type="nucleotide sequence ID" value="NZ_JAOCQF010000010.1"/>
</dbReference>
<dbReference type="InterPro" id="IPR050090">
    <property type="entry name" value="Tyrosine_recombinase_XerCD"/>
</dbReference>
<evidence type="ECO:0000256" key="1">
    <source>
        <dbReference type="ARBA" id="ARBA00008857"/>
    </source>
</evidence>
<dbReference type="PROSITE" id="PS51898">
    <property type="entry name" value="TYR_RECOMBINASE"/>
    <property type="match status" value="1"/>
</dbReference>
<organism evidence="6 7">
    <name type="scientific">Albidovulum sediminis</name>
    <dbReference type="NCBI Taxonomy" id="3066345"/>
    <lineage>
        <taxon>Bacteria</taxon>
        <taxon>Pseudomonadati</taxon>
        <taxon>Pseudomonadota</taxon>
        <taxon>Alphaproteobacteria</taxon>
        <taxon>Rhodobacterales</taxon>
        <taxon>Paracoccaceae</taxon>
        <taxon>Albidovulum</taxon>
    </lineage>
</organism>
<evidence type="ECO:0000256" key="2">
    <source>
        <dbReference type="ARBA" id="ARBA00022908"/>
    </source>
</evidence>
<evidence type="ECO:0000259" key="5">
    <source>
        <dbReference type="PROSITE" id="PS51898"/>
    </source>
</evidence>
<protein>
    <submittedName>
        <fullName evidence="6">Tyrosine-type recombinase/integrase</fullName>
    </submittedName>
</protein>
<keyword evidence="4" id="KW-0233">DNA recombination</keyword>
<keyword evidence="2" id="KW-0229">DNA integration</keyword>
<dbReference type="Pfam" id="PF00589">
    <property type="entry name" value="Phage_integrase"/>
    <property type="match status" value="1"/>
</dbReference>
<reference evidence="7" key="1">
    <citation type="submission" date="2023-07" db="EMBL/GenBank/DDBJ databases">
        <title>Defluviimonas sediminis sp. nov., isolated from mangrove sediment.</title>
        <authorList>
            <person name="Liu L."/>
            <person name="Li J."/>
            <person name="Huang Y."/>
            <person name="Pan J."/>
            <person name="Li M."/>
        </authorList>
    </citation>
    <scope>NUCLEOTIDE SEQUENCE [LARGE SCALE GENOMIC DNA]</scope>
    <source>
        <strain evidence="7">FT324</strain>
    </source>
</reference>
<comment type="similarity">
    <text evidence="1">Belongs to the 'phage' integrase family.</text>
</comment>
<sequence length="320" mass="35693">MTEARAMLSLAEDYLTERRALGFDLRIPGTQITAFARFVDAVGHTGPLTTRITLDWVQGHARHAKPFSWARRLDVLRPFARYLARLDPATEFPQTAIFGRSHRRLAPHIYSEQEIRDLLAAARRLAPHGGLRPATYEMIFGLIAAAGLRLSEALHLRCGDVDLEQGVLTVRNTKFRKSRHVPVHPTVAAALNRYLAVRSRHGTTDRNALLFLSSSGGLLSKRTIHGVFQRLRGDLGWTARGAHAQARIHDLRHTFICRRVQLWHERGADIGNAMAALSTYVGHAKVSDTYWYLTGVPDLMAIAGARFEHFAAITGEGHHG</sequence>
<dbReference type="InterPro" id="IPR011010">
    <property type="entry name" value="DNA_brk_join_enz"/>
</dbReference>
<evidence type="ECO:0000256" key="3">
    <source>
        <dbReference type="ARBA" id="ARBA00023125"/>
    </source>
</evidence>
<proteinExistence type="inferred from homology"/>
<dbReference type="SUPFAM" id="SSF56349">
    <property type="entry name" value="DNA breaking-rejoining enzymes"/>
    <property type="match status" value="1"/>
</dbReference>
<name>A0ABT2NSS6_9RHOB</name>
<keyword evidence="7" id="KW-1185">Reference proteome</keyword>
<dbReference type="Gene3D" id="1.10.443.10">
    <property type="entry name" value="Intergrase catalytic core"/>
    <property type="match status" value="1"/>
</dbReference>
<gene>
    <name evidence="6" type="ORF">N5I32_21010</name>
</gene>
<dbReference type="EMBL" id="JAOCQF010000010">
    <property type="protein sequence ID" value="MCT8332002.1"/>
    <property type="molecule type" value="Genomic_DNA"/>
</dbReference>
<dbReference type="InterPro" id="IPR013762">
    <property type="entry name" value="Integrase-like_cat_sf"/>
</dbReference>